<keyword evidence="2" id="KW-1185">Reference proteome</keyword>
<comment type="caution">
    <text evidence="1">The sequence shown here is derived from an EMBL/GenBank/DDBJ whole genome shotgun (WGS) entry which is preliminary data.</text>
</comment>
<dbReference type="RefSeq" id="WP_095724718.1">
    <property type="nucleotide sequence ID" value="NZ_NTFS01000528.1"/>
</dbReference>
<proteinExistence type="predicted"/>
<sequence>MQKQRILICSSIAIASGIFAGFTGWQITMHFRSQHCQNQIVGVKELCNVTVIPGAMWQGSTAGLWTGTVLGAFVGGLVTRSKYN</sequence>
<organism evidence="1 2">
    <name type="scientific">Brunnivagina elsteri CCALA 953</name>
    <dbReference type="NCBI Taxonomy" id="987040"/>
    <lineage>
        <taxon>Bacteria</taxon>
        <taxon>Bacillati</taxon>
        <taxon>Cyanobacteriota</taxon>
        <taxon>Cyanophyceae</taxon>
        <taxon>Nostocales</taxon>
        <taxon>Calotrichaceae</taxon>
        <taxon>Brunnivagina</taxon>
    </lineage>
</organism>
<dbReference type="Proteomes" id="UP000218238">
    <property type="component" value="Unassembled WGS sequence"/>
</dbReference>
<name>A0A2A2TAV8_9CYAN</name>
<protein>
    <submittedName>
        <fullName evidence="1">Uncharacterized protein</fullName>
    </submittedName>
</protein>
<evidence type="ECO:0000313" key="2">
    <source>
        <dbReference type="Proteomes" id="UP000218238"/>
    </source>
</evidence>
<accession>A0A2A2TAV8</accession>
<gene>
    <name evidence="1" type="ORF">CK510_27735</name>
</gene>
<dbReference type="EMBL" id="NTFS01000528">
    <property type="protein sequence ID" value="PAX49794.1"/>
    <property type="molecule type" value="Genomic_DNA"/>
</dbReference>
<reference evidence="1 2" key="1">
    <citation type="submission" date="2017-08" db="EMBL/GenBank/DDBJ databases">
        <title>Draft genome sequence of filamentous cyanobacterium Calothrix elsteri CCALA 953.</title>
        <authorList>
            <person name="Gagunashvili A.N."/>
            <person name="Elster J."/>
            <person name="Andresson O.S."/>
        </authorList>
    </citation>
    <scope>NUCLEOTIDE SEQUENCE [LARGE SCALE GENOMIC DNA]</scope>
    <source>
        <strain evidence="1 2">CCALA 953</strain>
    </source>
</reference>
<dbReference type="OrthoDB" id="515751at2"/>
<dbReference type="AlphaFoldDB" id="A0A2A2TAV8"/>
<evidence type="ECO:0000313" key="1">
    <source>
        <dbReference type="EMBL" id="PAX49794.1"/>
    </source>
</evidence>